<dbReference type="Gene3D" id="1.10.1710.10">
    <property type="entry name" value="ProQ/FinO domain"/>
    <property type="match status" value="1"/>
</dbReference>
<accession>A0ABX1TNX1</accession>
<proteinExistence type="predicted"/>
<evidence type="ECO:0000313" key="6">
    <source>
        <dbReference type="EMBL" id="NMQ21133.1"/>
    </source>
</evidence>
<sequence length="198" mass="22960">MSTARKQATTLHRHLMARFPKAFPQDYDAILPLKLDIDVDIRERLIHQGEPVDPDLLRRVLANHTGRAGYLLAVLHRPGGLRYDLDGQPAGEVDALARSEAVRLLGEHQRRQKETATRHRQHRALEKQQQAAKAARIAERERRAAEKQRRREENERNRLRNLERKAAEDRAREAAKRGEQPPLPTVTYRKRRRPAPKS</sequence>
<dbReference type="InterPro" id="IPR036442">
    <property type="entry name" value="ProQ/FinO_sf"/>
</dbReference>
<evidence type="ECO:0000313" key="7">
    <source>
        <dbReference type="Proteomes" id="UP000760480"/>
    </source>
</evidence>
<evidence type="ECO:0000256" key="2">
    <source>
        <dbReference type="ARBA" id="ARBA00022884"/>
    </source>
</evidence>
<feature type="domain" description="ProQ/FinO" evidence="5">
    <location>
        <begin position="3"/>
        <end position="132"/>
    </location>
</feature>
<reference evidence="6 7" key="1">
    <citation type="submission" date="2019-03" db="EMBL/GenBank/DDBJ databases">
        <title>Metabolic reconstructions from genomes of highly enriched 'Candidatus Accumulibacter' and 'Candidatus Competibacter' bioreactor populations.</title>
        <authorList>
            <person name="Annavajhala M.K."/>
            <person name="Welles L."/>
            <person name="Abbas B."/>
            <person name="Sorokin D."/>
            <person name="Park H."/>
            <person name="Van Loosdrecht M."/>
            <person name="Chandran K."/>
        </authorList>
    </citation>
    <scope>NUCLEOTIDE SEQUENCE [LARGE SCALE GENOMIC DNA]</scope>
    <source>
        <strain evidence="6 7">SBR_G</strain>
    </source>
</reference>
<keyword evidence="1" id="KW-0963">Cytoplasm</keyword>
<name>A0ABX1TNX1_9GAMM</name>
<dbReference type="PANTHER" id="PTHR38106:SF1">
    <property type="entry name" value="RNA CHAPERONE PROQ"/>
    <property type="match status" value="1"/>
</dbReference>
<feature type="compositionally biased region" description="Basic and acidic residues" evidence="4">
    <location>
        <begin position="136"/>
        <end position="179"/>
    </location>
</feature>
<feature type="compositionally biased region" description="Basic and acidic residues" evidence="4">
    <location>
        <begin position="106"/>
        <end position="117"/>
    </location>
</feature>
<keyword evidence="2" id="KW-0694">RNA-binding</keyword>
<protein>
    <recommendedName>
        <fullName evidence="5">ProQ/FinO domain-containing protein</fullName>
    </recommendedName>
</protein>
<evidence type="ECO:0000256" key="4">
    <source>
        <dbReference type="SAM" id="MobiDB-lite"/>
    </source>
</evidence>
<gene>
    <name evidence="6" type="ORF">E4P82_19200</name>
</gene>
<evidence type="ECO:0000256" key="1">
    <source>
        <dbReference type="ARBA" id="ARBA00022490"/>
    </source>
</evidence>
<dbReference type="PANTHER" id="PTHR38106">
    <property type="entry name" value="RNA CHAPERONE PROQ"/>
    <property type="match status" value="1"/>
</dbReference>
<dbReference type="InterPro" id="IPR016103">
    <property type="entry name" value="ProQ/FinO"/>
</dbReference>
<feature type="compositionally biased region" description="Basic residues" evidence="4">
    <location>
        <begin position="188"/>
        <end position="198"/>
    </location>
</feature>
<dbReference type="SMART" id="SM00945">
    <property type="entry name" value="ProQ"/>
    <property type="match status" value="1"/>
</dbReference>
<dbReference type="EMBL" id="SPMZ01000076">
    <property type="protein sequence ID" value="NMQ21133.1"/>
    <property type="molecule type" value="Genomic_DNA"/>
</dbReference>
<feature type="region of interest" description="Disordered" evidence="4">
    <location>
        <begin position="106"/>
        <end position="198"/>
    </location>
</feature>
<evidence type="ECO:0000256" key="3">
    <source>
        <dbReference type="ARBA" id="ARBA00023186"/>
    </source>
</evidence>
<dbReference type="SUPFAM" id="SSF48657">
    <property type="entry name" value="FinO-like"/>
    <property type="match status" value="1"/>
</dbReference>
<keyword evidence="7" id="KW-1185">Reference proteome</keyword>
<comment type="caution">
    <text evidence="6">The sequence shown here is derived from an EMBL/GenBank/DDBJ whole genome shotgun (WGS) entry which is preliminary data.</text>
</comment>
<keyword evidence="3" id="KW-0143">Chaperone</keyword>
<dbReference type="InterPro" id="IPR023529">
    <property type="entry name" value="ProQ"/>
</dbReference>
<dbReference type="Pfam" id="PF04352">
    <property type="entry name" value="ProQ"/>
    <property type="match status" value="1"/>
</dbReference>
<organism evidence="6 7">
    <name type="scientific">Candidatus Competibacter phosphatis</name>
    <dbReference type="NCBI Taxonomy" id="221280"/>
    <lineage>
        <taxon>Bacteria</taxon>
        <taxon>Pseudomonadati</taxon>
        <taxon>Pseudomonadota</taxon>
        <taxon>Gammaproteobacteria</taxon>
        <taxon>Candidatus Competibacteraceae</taxon>
        <taxon>Candidatus Competibacter</taxon>
    </lineage>
</organism>
<dbReference type="RefSeq" id="WP_169250399.1">
    <property type="nucleotide sequence ID" value="NZ_SPMZ01000076.1"/>
</dbReference>
<dbReference type="Proteomes" id="UP000760480">
    <property type="component" value="Unassembled WGS sequence"/>
</dbReference>
<evidence type="ECO:0000259" key="5">
    <source>
        <dbReference type="SMART" id="SM00945"/>
    </source>
</evidence>